<dbReference type="KEGG" id="bmic:BMR1_01G00805"/>
<dbReference type="EMBL" id="FO082871">
    <property type="protein sequence ID" value="CCF72624.1"/>
    <property type="molecule type" value="Genomic_DNA"/>
</dbReference>
<dbReference type="VEuPathDB" id="PiroplasmaDB:BMR1_01G00805"/>
<dbReference type="RefSeq" id="XP_012647233.1">
    <property type="nucleotide sequence ID" value="XM_012791779.1"/>
</dbReference>
<dbReference type="Proteomes" id="UP000002899">
    <property type="component" value="Chromosome I"/>
</dbReference>
<protein>
    <submittedName>
        <fullName evidence="2">Sec14 domain containing protein</fullName>
    </submittedName>
</protein>
<gene>
    <name evidence="2" type="ORF">BMR1_01G00805</name>
</gene>
<organism evidence="2 3">
    <name type="scientific">Babesia microti (strain RI)</name>
    <dbReference type="NCBI Taxonomy" id="1133968"/>
    <lineage>
        <taxon>Eukaryota</taxon>
        <taxon>Sar</taxon>
        <taxon>Alveolata</taxon>
        <taxon>Apicomplexa</taxon>
        <taxon>Aconoidasida</taxon>
        <taxon>Piroplasmida</taxon>
        <taxon>Babesiidae</taxon>
        <taxon>Babesia</taxon>
    </lineage>
</organism>
<reference evidence="2 3" key="2">
    <citation type="journal article" date="2013" name="PLoS ONE">
        <title>Whole genome mapping and re-organization of the nuclear and mitochondrial genomes of Babesia microti isolates.</title>
        <authorList>
            <person name="Cornillot E."/>
            <person name="Dassouli A."/>
            <person name="Garg A."/>
            <person name="Pachikara N."/>
            <person name="Randazzo S."/>
            <person name="Depoix D."/>
            <person name="Carcy B."/>
            <person name="Delbecq S."/>
            <person name="Frutos R."/>
            <person name="Silva J.C."/>
            <person name="Sutton R."/>
            <person name="Krause P.J."/>
            <person name="Mamoun C.B."/>
        </authorList>
    </citation>
    <scope>NUCLEOTIDE SEQUENCE [LARGE SCALE GENOMIC DNA]</scope>
    <source>
        <strain evidence="2 3">RI</strain>
    </source>
</reference>
<dbReference type="SMART" id="SM00516">
    <property type="entry name" value="SEC14"/>
    <property type="match status" value="1"/>
</dbReference>
<sequence>MMCEGSRDYIYDGQIEIPPEDVSEYCIDSSVLRFQPSDSDVHDKITKTRCIFNNCPISVLENDLIRQFTSYLHTIPSEYNWNDMGNEFLRFLYTANFNFEDAGRLIAENYKYRFHSKLLPATLSSVQSVLNSGCLYWHGRDKNARPTLVINPQRLSDLTSDVIDALLAFTLEFFLRYLCVAGRAENYVIIVDCEHEGLLSMSFQMANLFRDMGSKYRGRLYRIFFINTPKFFSVVLSSLTSLLPSSTCNKIVVLGDDYKETFSANYNPWQLERKFGGEVDLKSWYPFKFYPNCTSATVNNSNSTEVYGDNVAIGSKIHDLPKIFFTGRCLVPCQKDIWQPYLNTLALTETTVKYLTNIDPSLQDCLNLVGDYEDLRRLYFDN</sequence>
<dbReference type="PANTHER" id="PTHR46818:SF1">
    <property type="entry name" value="CHROMOSOME UNDETERMINED SCAFFOLD_125, WHOLE GENOME SHOTGUN SEQUENCE"/>
    <property type="match status" value="1"/>
</dbReference>
<dbReference type="OrthoDB" id="7777654at2759"/>
<keyword evidence="3" id="KW-1185">Reference proteome</keyword>
<dbReference type="PANTHER" id="PTHR46818">
    <property type="entry name" value="DOMAIN-CONTAINING PROTEIN, PUTATIVE-RELATED"/>
    <property type="match status" value="1"/>
</dbReference>
<name>I7J833_BABMR</name>
<dbReference type="AlphaFoldDB" id="I7J833"/>
<dbReference type="InterPro" id="IPR036865">
    <property type="entry name" value="CRAL-TRIO_dom_sf"/>
</dbReference>
<dbReference type="Pfam" id="PF00650">
    <property type="entry name" value="CRAL_TRIO"/>
    <property type="match status" value="1"/>
</dbReference>
<evidence type="ECO:0000313" key="3">
    <source>
        <dbReference type="Proteomes" id="UP000002899"/>
    </source>
</evidence>
<evidence type="ECO:0000313" key="2">
    <source>
        <dbReference type="EMBL" id="CCF72624.1"/>
    </source>
</evidence>
<dbReference type="GeneID" id="24423236"/>
<feature type="domain" description="CRAL-TRIO" evidence="1">
    <location>
        <begin position="137"/>
        <end position="283"/>
    </location>
</feature>
<dbReference type="SUPFAM" id="SSF52087">
    <property type="entry name" value="CRAL/TRIO domain"/>
    <property type="match status" value="1"/>
</dbReference>
<dbReference type="OMA" id="WPPINIA"/>
<dbReference type="InterPro" id="IPR001251">
    <property type="entry name" value="CRAL-TRIO_dom"/>
</dbReference>
<reference evidence="2 3" key="1">
    <citation type="journal article" date="2012" name="Nucleic Acids Res.">
        <title>Sequencing of the smallest Apicomplexan genome from the human pathogen Babesia microti.</title>
        <authorList>
            <person name="Cornillot E."/>
            <person name="Hadj-Kaddour K."/>
            <person name="Dassouli A."/>
            <person name="Noel B."/>
            <person name="Ranwez V."/>
            <person name="Vacherie B."/>
            <person name="Augagneur Y."/>
            <person name="Bres V."/>
            <person name="Duclos A."/>
            <person name="Randazzo S."/>
            <person name="Carcy B."/>
            <person name="Debierre-Grockiego F."/>
            <person name="Delbecq S."/>
            <person name="Moubri-Menage K."/>
            <person name="Shams-Eldin H."/>
            <person name="Usmani-Brown S."/>
            <person name="Bringaud F."/>
            <person name="Wincker P."/>
            <person name="Vivares C.P."/>
            <person name="Schwarz R.T."/>
            <person name="Schetters T.P."/>
            <person name="Krause P.J."/>
            <person name="Gorenflot A."/>
            <person name="Berry V."/>
            <person name="Barbe V."/>
            <person name="Ben Mamoun C."/>
        </authorList>
    </citation>
    <scope>NUCLEOTIDE SEQUENCE [LARGE SCALE GENOMIC DNA]</scope>
    <source>
        <strain evidence="2 3">RI</strain>
    </source>
</reference>
<dbReference type="Gene3D" id="3.40.525.10">
    <property type="entry name" value="CRAL-TRIO lipid binding domain"/>
    <property type="match status" value="1"/>
</dbReference>
<dbReference type="CDD" id="cd00170">
    <property type="entry name" value="SEC14"/>
    <property type="match status" value="1"/>
</dbReference>
<proteinExistence type="predicted"/>
<dbReference type="PROSITE" id="PS50191">
    <property type="entry name" value="CRAL_TRIO"/>
    <property type="match status" value="1"/>
</dbReference>
<reference evidence="2 3" key="3">
    <citation type="journal article" date="2016" name="Sci. Rep.">
        <title>Genome-wide diversity and gene expression profiling of Babesia microti isolates identify polymorphic genes that mediate host-pathogen interactions.</title>
        <authorList>
            <person name="Silva J.C."/>
            <person name="Cornillot E."/>
            <person name="McCracken C."/>
            <person name="Usmani-Brown S."/>
            <person name="Dwivedi A."/>
            <person name="Ifeonu O.O."/>
            <person name="Crabtree J."/>
            <person name="Gotia H.T."/>
            <person name="Virji A.Z."/>
            <person name="Reynes C."/>
            <person name="Colinge J."/>
            <person name="Kumar V."/>
            <person name="Lawres L."/>
            <person name="Pazzi J.E."/>
            <person name="Pablo J.V."/>
            <person name="Hung C."/>
            <person name="Brancato J."/>
            <person name="Kumari P."/>
            <person name="Orvis J."/>
            <person name="Tretina K."/>
            <person name="Chibucos M."/>
            <person name="Ott S."/>
            <person name="Sadzewicz L."/>
            <person name="Sengamalay N."/>
            <person name="Shetty A.C."/>
            <person name="Su Q."/>
            <person name="Tallon L."/>
            <person name="Fraser C.M."/>
            <person name="Frutos R."/>
            <person name="Molina D.M."/>
            <person name="Krause P.J."/>
            <person name="Ben Mamoun C."/>
        </authorList>
    </citation>
    <scope>NUCLEOTIDE SEQUENCE [LARGE SCALE GENOMIC DNA]</scope>
    <source>
        <strain evidence="2 3">RI</strain>
    </source>
</reference>
<accession>I7J833</accession>
<evidence type="ECO:0000259" key="1">
    <source>
        <dbReference type="PROSITE" id="PS50191"/>
    </source>
</evidence>